<evidence type="ECO:0000313" key="5">
    <source>
        <dbReference type="EMBL" id="QJA06165.1"/>
    </source>
</evidence>
<dbReference type="Gene3D" id="3.40.50.700">
    <property type="entry name" value="NADH:ubiquinone oxidoreductase-like, 20kDa subunit"/>
    <property type="match status" value="1"/>
</dbReference>
<dbReference type="GO" id="GO:0042597">
    <property type="term" value="C:periplasmic space"/>
    <property type="evidence" value="ECO:0007669"/>
    <property type="project" value="UniProtKB-SubCell"/>
</dbReference>
<dbReference type="GO" id="GO:0051536">
    <property type="term" value="F:iron-sulfur cluster binding"/>
    <property type="evidence" value="ECO:0007669"/>
    <property type="project" value="InterPro"/>
</dbReference>
<comment type="subcellular location">
    <subcellularLocation>
        <location evidence="1">Periplasm</location>
    </subcellularLocation>
</comment>
<dbReference type="PANTHER" id="PTHR42845:SF1">
    <property type="entry name" value="HYDROGENASE SMALL SUBUNIT"/>
    <property type="match status" value="1"/>
</dbReference>
<dbReference type="AlphaFoldDB" id="A0A6H1WSG4"/>
<evidence type="ECO:0000256" key="1">
    <source>
        <dbReference type="ARBA" id="ARBA00004418"/>
    </source>
</evidence>
<evidence type="ECO:0000256" key="3">
    <source>
        <dbReference type="ARBA" id="ARBA00023002"/>
    </source>
</evidence>
<dbReference type="GO" id="GO:0016491">
    <property type="term" value="F:oxidoreductase activity"/>
    <property type="evidence" value="ECO:0007669"/>
    <property type="project" value="UniProtKB-KW"/>
</dbReference>
<accession>A0A6H1WSG4</accession>
<dbReference type="PANTHER" id="PTHR42845">
    <property type="entry name" value="COENZYME F420-REDUCING HYDROGENASE, GAMMA SUBUNIT"/>
    <property type="match status" value="1"/>
</dbReference>
<keyword evidence="2" id="KW-0574">Periplasm</keyword>
<dbReference type="RefSeq" id="WP_168719513.1">
    <property type="nucleotide sequence ID" value="NZ_CP042909.1"/>
</dbReference>
<evidence type="ECO:0000313" key="6">
    <source>
        <dbReference type="Proteomes" id="UP000501253"/>
    </source>
</evidence>
<keyword evidence="6" id="KW-1185">Reference proteome</keyword>
<feature type="domain" description="NADH:ubiquinone oxidoreductase-like 20kDa subunit" evidence="4">
    <location>
        <begin position="11"/>
        <end position="132"/>
    </location>
</feature>
<dbReference type="InterPro" id="IPR006137">
    <property type="entry name" value="NADH_UbQ_OxRdtase-like_20kDa"/>
</dbReference>
<name>A0A6H1WSG4_9BACT</name>
<evidence type="ECO:0000256" key="2">
    <source>
        <dbReference type="ARBA" id="ARBA00022764"/>
    </source>
</evidence>
<dbReference type="Pfam" id="PF01058">
    <property type="entry name" value="Oxidored_q6"/>
    <property type="match status" value="1"/>
</dbReference>
<dbReference type="KEGG" id="tmai:FVE67_04835"/>
<protein>
    <recommendedName>
        <fullName evidence="4">NADH:ubiquinone oxidoreductase-like 20kDa subunit domain-containing protein</fullName>
    </recommendedName>
</protein>
<gene>
    <name evidence="5" type="ORF">FVE67_04835</name>
</gene>
<dbReference type="Proteomes" id="UP000501253">
    <property type="component" value="Chromosome"/>
</dbReference>
<evidence type="ECO:0000259" key="4">
    <source>
        <dbReference type="Pfam" id="PF01058"/>
    </source>
</evidence>
<reference evidence="5 6" key="1">
    <citation type="submission" date="2019-08" db="EMBL/GenBank/DDBJ databases">
        <title>Complete genome sequence of Thermosulfurimonas marina SU872T, an anaerobic thermophilic chemolithoautotrophic bacterium isolated from a shallow marine hydrothermal vent.</title>
        <authorList>
            <person name="Allioux M."/>
            <person name="Jebbar M."/>
            <person name="Slobodkina G."/>
            <person name="Slobodkin A."/>
            <person name="Moalic Y."/>
            <person name="Frolova A."/>
            <person name="Shao Z."/>
            <person name="Alain K."/>
        </authorList>
    </citation>
    <scope>NUCLEOTIDE SEQUENCE [LARGE SCALE GENOMIC DNA]</scope>
    <source>
        <strain evidence="5 6">SU872</strain>
    </source>
</reference>
<dbReference type="EMBL" id="CP042909">
    <property type="protein sequence ID" value="QJA06165.1"/>
    <property type="molecule type" value="Genomic_DNA"/>
</dbReference>
<sequence>MKIALYNGVSCGGCDLVFFLEALEPWLEDLEVVFWPEMGASDPLALQKSPDRGLDLAVVCGAVRTESQKAFLKLLRTKARRMMAVGACALWGGLPGLSWLAGEGPWPATEVVKFETQVPGCPPEPHTLVAALEGRLAEVSFPLCQECPRERRPFRWRTVRFLAGGPSRECFLAQGILCAGPVTRGGCGAACVKAGRPCLGCYGFLPGRGPESLLDLVASALTPAKAEEVLEALQDPVGLLSPFTLAIHPLVRRRYAPDKD</sequence>
<proteinExistence type="predicted"/>
<dbReference type="InterPro" id="IPR051349">
    <property type="entry name" value="Hydrogenase_assoc-protein"/>
</dbReference>
<dbReference type="InterPro" id="IPR037024">
    <property type="entry name" value="NiFe_Hase_small_N_sf"/>
</dbReference>
<dbReference type="SUPFAM" id="SSF56770">
    <property type="entry name" value="HydA/Nqo6-like"/>
    <property type="match status" value="1"/>
</dbReference>
<organism evidence="5 6">
    <name type="scientific">Thermosulfurimonas marina</name>
    <dbReference type="NCBI Taxonomy" id="2047767"/>
    <lineage>
        <taxon>Bacteria</taxon>
        <taxon>Pseudomonadati</taxon>
        <taxon>Thermodesulfobacteriota</taxon>
        <taxon>Thermodesulfobacteria</taxon>
        <taxon>Thermodesulfobacteriales</taxon>
        <taxon>Thermodesulfobacteriaceae</taxon>
        <taxon>Thermosulfurimonas</taxon>
    </lineage>
</organism>
<keyword evidence="3" id="KW-0560">Oxidoreductase</keyword>